<comment type="caution">
    <text evidence="2">The sequence shown here is derived from an EMBL/GenBank/DDBJ whole genome shotgun (WGS) entry which is preliminary data.</text>
</comment>
<evidence type="ECO:0000313" key="3">
    <source>
        <dbReference type="Proteomes" id="UP000294530"/>
    </source>
</evidence>
<dbReference type="RefSeq" id="XP_067819859.1">
    <property type="nucleotide sequence ID" value="XM_067967376.1"/>
</dbReference>
<accession>A0A976FPG2</accession>
<dbReference type="OrthoDB" id="128406at2759"/>
<reference evidence="2 3" key="1">
    <citation type="journal article" date="2021" name="Genome Biol.">
        <title>AFLAP: assembly-free linkage analysis pipeline using k-mers from genome sequencing data.</title>
        <authorList>
            <person name="Fletcher K."/>
            <person name="Zhang L."/>
            <person name="Gil J."/>
            <person name="Han R."/>
            <person name="Cavanaugh K."/>
            <person name="Michelmore R."/>
        </authorList>
    </citation>
    <scope>NUCLEOTIDE SEQUENCE [LARGE SCALE GENOMIC DNA]</scope>
    <source>
        <strain evidence="2 3">SF5</strain>
    </source>
</reference>
<sequence length="177" mass="19409">MLLHQWGTLLLVVLATHTNATVEGNELQQQQEKISTTQWPSLLFVIKTERSFINGHTDFSIVANPIVSADESTVAYDIFATFTVGTNLYNYTRVGSAAYLETMMVDSSTSLVQCLQSELDDLPPIDAIIAAVNQATPVSNQLKVCTSKDVYQVTVGTLTFALSIRALRCLHTISKLP</sequence>
<proteinExistence type="predicted"/>
<keyword evidence="1" id="KW-0732">Signal</keyword>
<organism evidence="2 3">
    <name type="scientific">Bremia lactucae</name>
    <name type="common">Lettuce downy mildew</name>
    <dbReference type="NCBI Taxonomy" id="4779"/>
    <lineage>
        <taxon>Eukaryota</taxon>
        <taxon>Sar</taxon>
        <taxon>Stramenopiles</taxon>
        <taxon>Oomycota</taxon>
        <taxon>Peronosporomycetes</taxon>
        <taxon>Peronosporales</taxon>
        <taxon>Peronosporaceae</taxon>
        <taxon>Bremia</taxon>
    </lineage>
</organism>
<gene>
    <name evidence="2" type="ORF">CCR75_009335</name>
</gene>
<dbReference type="AlphaFoldDB" id="A0A976FPG2"/>
<evidence type="ECO:0000313" key="2">
    <source>
        <dbReference type="EMBL" id="TDH70360.1"/>
    </source>
</evidence>
<name>A0A976FPG2_BRELC</name>
<dbReference type="KEGG" id="blac:94353047"/>
<dbReference type="EMBL" id="SHOA02000010">
    <property type="protein sequence ID" value="TDH70360.1"/>
    <property type="molecule type" value="Genomic_DNA"/>
</dbReference>
<dbReference type="Proteomes" id="UP000294530">
    <property type="component" value="Unassembled WGS sequence"/>
</dbReference>
<keyword evidence="3" id="KW-1185">Reference proteome</keyword>
<evidence type="ECO:0000256" key="1">
    <source>
        <dbReference type="SAM" id="SignalP"/>
    </source>
</evidence>
<protein>
    <submittedName>
        <fullName evidence="2">Uncharacterized protein</fullName>
    </submittedName>
</protein>
<feature type="signal peptide" evidence="1">
    <location>
        <begin position="1"/>
        <end position="24"/>
    </location>
</feature>
<feature type="chain" id="PRO_5036823869" evidence="1">
    <location>
        <begin position="25"/>
        <end position="177"/>
    </location>
</feature>
<dbReference type="GeneID" id="94353047"/>